<dbReference type="RefSeq" id="WP_344132111.1">
    <property type="nucleotide sequence ID" value="NZ_BAAARA010000009.1"/>
</dbReference>
<evidence type="ECO:0000256" key="1">
    <source>
        <dbReference type="ARBA" id="ARBA00004771"/>
    </source>
</evidence>
<comment type="pathway">
    <text evidence="2">Lipid metabolism.</text>
</comment>
<proteinExistence type="inferred from homology"/>
<evidence type="ECO:0000256" key="6">
    <source>
        <dbReference type="ARBA" id="ARBA00022679"/>
    </source>
</evidence>
<sequence>MTVRTPRRSELSALDWAFLCMERDTAPMHVGAVSVFRADEPVDRERLRGLLAERAARIGRLRMRLETSWVQPHWRESGDFNAADHVYEHHVPSPGGREELAALVSELVAEPLDRDRPLWELHLITGLAENRFAIVLKFHHALADGRDAVQVGLRLFDGYTELTDDDDVPLRNPLAEAVGLVRNPSRWLGTLRETLSSSTESLGIAASVVRNVRMPVQRSPLHAGSSGARRLALVPIDLADVRRVRAKHGGTTNDVVLAVITGALRRWLDARGQQVGEVPARALIPVCRRARKQVDGGNQLSGYLCELPVADPDPATRLQAIRAAMTRNKRNGPLRGPGAFPVLAGRLPQLLHQVATPVAGQGAQLLFDTMVTNVPLPRLPVALDGAEVAELYPVAPLAAGHALSIAVSQFRDTVHIGVQANRAALPDLEKLSEALPQAVAELDHGA</sequence>
<dbReference type="InterPro" id="IPR014292">
    <property type="entry name" value="Acyl_transf_WS/DGAT"/>
</dbReference>
<evidence type="ECO:0000313" key="14">
    <source>
        <dbReference type="EMBL" id="GAA2350377.1"/>
    </source>
</evidence>
<dbReference type="Pfam" id="PF06974">
    <property type="entry name" value="WS_DGAT_C"/>
    <property type="match status" value="1"/>
</dbReference>
<evidence type="ECO:0000256" key="3">
    <source>
        <dbReference type="ARBA" id="ARBA00009587"/>
    </source>
</evidence>
<name>A0ABN3GFD1_9PSEU</name>
<keyword evidence="8 11" id="KW-0443">Lipid metabolism</keyword>
<evidence type="ECO:0000256" key="8">
    <source>
        <dbReference type="ARBA" id="ARBA00023098"/>
    </source>
</evidence>
<dbReference type="SUPFAM" id="SSF52777">
    <property type="entry name" value="CoA-dependent acyltransferases"/>
    <property type="match status" value="2"/>
</dbReference>
<evidence type="ECO:0000256" key="7">
    <source>
        <dbReference type="ARBA" id="ARBA00022798"/>
    </source>
</evidence>
<evidence type="ECO:0000259" key="13">
    <source>
        <dbReference type="Pfam" id="PF06974"/>
    </source>
</evidence>
<organism evidence="14 15">
    <name type="scientific">Saccharopolyspora halophila</name>
    <dbReference type="NCBI Taxonomy" id="405551"/>
    <lineage>
        <taxon>Bacteria</taxon>
        <taxon>Bacillati</taxon>
        <taxon>Actinomycetota</taxon>
        <taxon>Actinomycetes</taxon>
        <taxon>Pseudonocardiales</taxon>
        <taxon>Pseudonocardiaceae</taxon>
        <taxon>Saccharopolyspora</taxon>
    </lineage>
</organism>
<comment type="catalytic activity">
    <reaction evidence="10 11">
        <text>an acyl-CoA + a 1,2-diacyl-sn-glycerol = a triacyl-sn-glycerol + CoA</text>
        <dbReference type="Rhea" id="RHEA:10868"/>
        <dbReference type="ChEBI" id="CHEBI:17815"/>
        <dbReference type="ChEBI" id="CHEBI:57287"/>
        <dbReference type="ChEBI" id="CHEBI:58342"/>
        <dbReference type="ChEBI" id="CHEBI:64615"/>
        <dbReference type="EC" id="2.3.1.20"/>
    </reaction>
</comment>
<dbReference type="NCBIfam" id="TIGR02946">
    <property type="entry name" value="acyl_WS_DGAT"/>
    <property type="match status" value="1"/>
</dbReference>
<dbReference type="PANTHER" id="PTHR31650:SF1">
    <property type="entry name" value="WAX ESTER SYNTHASE_DIACYLGLYCEROL ACYLTRANSFERASE 4-RELATED"/>
    <property type="match status" value="1"/>
</dbReference>
<dbReference type="InterPro" id="IPR045034">
    <property type="entry name" value="O-acyltransferase_WSD1-like"/>
</dbReference>
<evidence type="ECO:0000259" key="12">
    <source>
        <dbReference type="Pfam" id="PF03007"/>
    </source>
</evidence>
<dbReference type="Pfam" id="PF03007">
    <property type="entry name" value="WS_DGAT_cat"/>
    <property type="match status" value="1"/>
</dbReference>
<evidence type="ECO:0000256" key="11">
    <source>
        <dbReference type="RuleBase" id="RU361241"/>
    </source>
</evidence>
<evidence type="ECO:0000256" key="4">
    <source>
        <dbReference type="ARBA" id="ARBA00013244"/>
    </source>
</evidence>
<evidence type="ECO:0000256" key="10">
    <source>
        <dbReference type="ARBA" id="ARBA00048109"/>
    </source>
</evidence>
<comment type="caution">
    <text evidence="14">The sequence shown here is derived from an EMBL/GenBank/DDBJ whole genome shotgun (WGS) entry which is preliminary data.</text>
</comment>
<feature type="domain" description="O-acyltransferase WSD1 C-terminal" evidence="13">
    <location>
        <begin position="297"/>
        <end position="442"/>
    </location>
</feature>
<evidence type="ECO:0000256" key="5">
    <source>
        <dbReference type="ARBA" id="ARBA00022516"/>
    </source>
</evidence>
<accession>A0ABN3GFD1</accession>
<comment type="similarity">
    <text evidence="3 11">Belongs to the long-chain O-acyltransferase family.</text>
</comment>
<keyword evidence="9 11" id="KW-0012">Acyltransferase</keyword>
<dbReference type="Gene3D" id="3.30.559.10">
    <property type="entry name" value="Chloramphenicol acetyltransferase-like domain"/>
    <property type="match status" value="1"/>
</dbReference>
<dbReference type="InterPro" id="IPR009721">
    <property type="entry name" value="O-acyltransferase_WSD1_C"/>
</dbReference>
<dbReference type="Proteomes" id="UP001501218">
    <property type="component" value="Unassembled WGS sequence"/>
</dbReference>
<dbReference type="EC" id="2.3.1.20" evidence="4 11"/>
<gene>
    <name evidence="14" type="ORF">GCM10009854_30170</name>
</gene>
<dbReference type="PANTHER" id="PTHR31650">
    <property type="entry name" value="O-ACYLTRANSFERASE (WSD1-LIKE) FAMILY PROTEIN"/>
    <property type="match status" value="1"/>
</dbReference>
<keyword evidence="5 11" id="KW-0444">Lipid biosynthesis</keyword>
<evidence type="ECO:0000313" key="15">
    <source>
        <dbReference type="Proteomes" id="UP001501218"/>
    </source>
</evidence>
<evidence type="ECO:0000256" key="9">
    <source>
        <dbReference type="ARBA" id="ARBA00023315"/>
    </source>
</evidence>
<dbReference type="InterPro" id="IPR004255">
    <property type="entry name" value="O-acyltransferase_WSD1_N"/>
</dbReference>
<comment type="pathway">
    <text evidence="1 11">Glycerolipid metabolism; triacylglycerol biosynthesis.</text>
</comment>
<dbReference type="InterPro" id="IPR023213">
    <property type="entry name" value="CAT-like_dom_sf"/>
</dbReference>
<reference evidence="14 15" key="1">
    <citation type="journal article" date="2019" name="Int. J. Syst. Evol. Microbiol.">
        <title>The Global Catalogue of Microorganisms (GCM) 10K type strain sequencing project: providing services to taxonomists for standard genome sequencing and annotation.</title>
        <authorList>
            <consortium name="The Broad Institute Genomics Platform"/>
            <consortium name="The Broad Institute Genome Sequencing Center for Infectious Disease"/>
            <person name="Wu L."/>
            <person name="Ma J."/>
        </authorList>
    </citation>
    <scope>NUCLEOTIDE SEQUENCE [LARGE SCALE GENOMIC DNA]</scope>
    <source>
        <strain evidence="14 15">JCM 16221</strain>
    </source>
</reference>
<evidence type="ECO:0000256" key="2">
    <source>
        <dbReference type="ARBA" id="ARBA00005189"/>
    </source>
</evidence>
<feature type="domain" description="O-acyltransferase WSD1-like N-terminal" evidence="12">
    <location>
        <begin position="11"/>
        <end position="256"/>
    </location>
</feature>
<protein>
    <recommendedName>
        <fullName evidence="4 11">Diacylglycerol O-acyltransferase</fullName>
        <ecNumber evidence="4 11">2.3.1.20</ecNumber>
    </recommendedName>
</protein>
<dbReference type="EMBL" id="BAAARA010000009">
    <property type="protein sequence ID" value="GAA2350377.1"/>
    <property type="molecule type" value="Genomic_DNA"/>
</dbReference>
<keyword evidence="15" id="KW-1185">Reference proteome</keyword>
<keyword evidence="6 11" id="KW-0808">Transferase</keyword>
<keyword evidence="7 11" id="KW-0319">Glycerol metabolism</keyword>